<keyword evidence="4" id="KW-0456">Lyase</keyword>
<dbReference type="InterPro" id="IPR022502">
    <property type="entry name" value="Sulfopyruvate_deCO2ase_alpha"/>
</dbReference>
<keyword evidence="3" id="KW-0786">Thiamine pyrophosphate</keyword>
<evidence type="ECO:0000313" key="10">
    <source>
        <dbReference type="Proteomes" id="UP000000391"/>
    </source>
</evidence>
<dbReference type="STRING" id="644295.Metev_0883"/>
<comment type="catalytic activity">
    <reaction evidence="6">
        <text>3-sulfopyruvate + H(+) = sulfoacetaldehyde + CO2</text>
        <dbReference type="Rhea" id="RHEA:20948"/>
        <dbReference type="ChEBI" id="CHEBI:15378"/>
        <dbReference type="ChEBI" id="CHEBI:16526"/>
        <dbReference type="ChEBI" id="CHEBI:57940"/>
        <dbReference type="ChEBI" id="CHEBI:58246"/>
        <dbReference type="EC" id="4.1.1.79"/>
    </reaction>
</comment>
<keyword evidence="1" id="KW-0174">Coenzyme M biosynthesis</keyword>
<dbReference type="KEGG" id="mev:Metev_0883"/>
<evidence type="ECO:0000256" key="6">
    <source>
        <dbReference type="ARBA" id="ARBA00048551"/>
    </source>
</evidence>
<gene>
    <name evidence="9" type="ordered locus">Metev_0883</name>
</gene>
<keyword evidence="10" id="KW-1185">Reference proteome</keyword>
<dbReference type="Pfam" id="PF02776">
    <property type="entry name" value="TPP_enzyme_N"/>
    <property type="match status" value="1"/>
</dbReference>
<evidence type="ECO:0000256" key="5">
    <source>
        <dbReference type="ARBA" id="ARBA00038875"/>
    </source>
</evidence>
<dbReference type="Gene3D" id="3.40.50.970">
    <property type="match status" value="2"/>
</dbReference>
<keyword evidence="2" id="KW-0210">Decarboxylase</keyword>
<dbReference type="RefSeq" id="WP_013194349.1">
    <property type="nucleotide sequence ID" value="NC_014253.1"/>
</dbReference>
<dbReference type="GO" id="GO:0019295">
    <property type="term" value="P:coenzyme M biosynthetic process"/>
    <property type="evidence" value="ECO:0007669"/>
    <property type="project" value="UniProtKB-KW"/>
</dbReference>
<evidence type="ECO:0000256" key="4">
    <source>
        <dbReference type="ARBA" id="ARBA00023239"/>
    </source>
</evidence>
<feature type="domain" description="Thiamine pyrophosphate enzyme TPP-binding" evidence="7">
    <location>
        <begin position="236"/>
        <end position="356"/>
    </location>
</feature>
<dbReference type="Pfam" id="PF02775">
    <property type="entry name" value="TPP_enzyme_C"/>
    <property type="match status" value="1"/>
</dbReference>
<dbReference type="PANTHER" id="PTHR42818">
    <property type="entry name" value="SULFOPYRUVATE DECARBOXYLASE SUBUNIT ALPHA"/>
    <property type="match status" value="1"/>
</dbReference>
<dbReference type="InterPro" id="IPR022494">
    <property type="entry name" value="Sulfopyruvate_deCO2ase_bsu"/>
</dbReference>
<dbReference type="SUPFAM" id="SSF52518">
    <property type="entry name" value="Thiamin diphosphate-binding fold (THDP-binding)"/>
    <property type="match status" value="2"/>
</dbReference>
<evidence type="ECO:0000256" key="3">
    <source>
        <dbReference type="ARBA" id="ARBA00023052"/>
    </source>
</evidence>
<feature type="domain" description="Thiamine pyrophosphate enzyme N-terminal TPP-binding" evidence="8">
    <location>
        <begin position="12"/>
        <end position="113"/>
    </location>
</feature>
<dbReference type="InterPro" id="IPR012001">
    <property type="entry name" value="Thiamin_PyroP_enz_TPP-bd_dom"/>
</dbReference>
<protein>
    <recommendedName>
        <fullName evidence="5">sulfopyruvate decarboxylase</fullName>
        <ecNumber evidence="5">4.1.1.79</ecNumber>
    </recommendedName>
</protein>
<evidence type="ECO:0000259" key="8">
    <source>
        <dbReference type="Pfam" id="PF02776"/>
    </source>
</evidence>
<dbReference type="EC" id="4.1.1.79" evidence="5"/>
<dbReference type="HOGENOM" id="CLU_042853_0_0_2"/>
<evidence type="ECO:0000256" key="2">
    <source>
        <dbReference type="ARBA" id="ARBA00022793"/>
    </source>
</evidence>
<dbReference type="GO" id="GO:0050545">
    <property type="term" value="F:sulfopyruvate decarboxylase activity"/>
    <property type="evidence" value="ECO:0007669"/>
    <property type="project" value="UniProtKB-EC"/>
</dbReference>
<dbReference type="PANTHER" id="PTHR42818:SF1">
    <property type="entry name" value="SULFOPYRUVATE DECARBOXYLASE"/>
    <property type="match status" value="1"/>
</dbReference>
<dbReference type="CDD" id="cd03372">
    <property type="entry name" value="TPP_ComE"/>
    <property type="match status" value="1"/>
</dbReference>
<dbReference type="GO" id="GO:0030976">
    <property type="term" value="F:thiamine pyrophosphate binding"/>
    <property type="evidence" value="ECO:0007669"/>
    <property type="project" value="InterPro"/>
</dbReference>
<dbReference type="AlphaFoldDB" id="D7E8W0"/>
<dbReference type="InterPro" id="IPR029061">
    <property type="entry name" value="THDP-binding"/>
</dbReference>
<dbReference type="InterPro" id="IPR011766">
    <property type="entry name" value="TPP_enzyme_TPP-bd"/>
</dbReference>
<dbReference type="EMBL" id="CP002069">
    <property type="protein sequence ID" value="ADI73781.1"/>
    <property type="molecule type" value="Genomic_DNA"/>
</dbReference>
<organism evidence="9 10">
    <name type="scientific">Methanohalobium evestigatum (strain ATCC BAA-1072 / DSM 3721 / NBRC 107634 / OCM 161 / Z-7303)</name>
    <dbReference type="NCBI Taxonomy" id="644295"/>
    <lineage>
        <taxon>Archaea</taxon>
        <taxon>Methanobacteriati</taxon>
        <taxon>Methanobacteriota</taxon>
        <taxon>Stenosarchaea group</taxon>
        <taxon>Methanomicrobia</taxon>
        <taxon>Methanosarcinales</taxon>
        <taxon>Methanosarcinaceae</taxon>
        <taxon>Methanohalobium</taxon>
    </lineage>
</organism>
<dbReference type="Proteomes" id="UP000000391">
    <property type="component" value="Chromosome"/>
</dbReference>
<proteinExistence type="predicted"/>
<name>D7E8W0_METEZ</name>
<evidence type="ECO:0000313" key="9">
    <source>
        <dbReference type="EMBL" id="ADI73781.1"/>
    </source>
</evidence>
<reference evidence="9 10" key="1">
    <citation type="submission" date="2010-06" db="EMBL/GenBank/DDBJ databases">
        <title>Complete sequence chromosome of Methanohalobium evestigatum Z-7303.</title>
        <authorList>
            <consortium name="US DOE Joint Genome Institute"/>
            <person name="Lucas S."/>
            <person name="Copeland A."/>
            <person name="Lapidus A."/>
            <person name="Cheng J.-F."/>
            <person name="Bruce D."/>
            <person name="Goodwin L."/>
            <person name="Pitluck S."/>
            <person name="Saunders E."/>
            <person name="Detter J.C."/>
            <person name="Han C."/>
            <person name="Tapia R."/>
            <person name="Land M."/>
            <person name="Hauser L."/>
            <person name="Kyrpides N."/>
            <person name="Mikhailova N."/>
            <person name="Sieprawska-Lupa M."/>
            <person name="Whitman W.B."/>
            <person name="Anderson I."/>
            <person name="Woyke T."/>
        </authorList>
    </citation>
    <scope>NUCLEOTIDE SEQUENCE [LARGE SCALE GENOMIC DNA]</scope>
    <source>
        <strain evidence="10">ATCC BAA-1072 / DSM 3721 / NBRC 107634 / OCM 161 / Z-7303</strain>
    </source>
</reference>
<dbReference type="NCBIfam" id="TIGR03846">
    <property type="entry name" value="sulfopy_beta"/>
    <property type="match status" value="1"/>
</dbReference>
<dbReference type="GeneID" id="9346512"/>
<sequence length="384" mass="42000">MSTSNKSDDPENIVVQMMLDNGIDYLATLPCDRIKNLLPLISKNFVEIPLTREENGVGICAGLYMAGAKPMMAIQSSGLGNMINALESLNIACDIPLPVLASWRGVYKEGIESQKPLGKSLPSILEGAGIEYTIIDEVEKLYLVDRAISDSFKNRRPHIILMSPRVWEPSTCSARVEQDSENLKERSYEINFKTNISKPEMVRYDAISVISPLLDDEALVANIGVPCKELYSVNDRELNYYMLGSLGLASSIGMGIALKSERDVVVLDGDGSILMNPNALIEIARAKPSNLIVVALDNGAYGSTGSQETLTAKFFDLELFARASGFINTTKVHTKDELEDAFVKAKNSGELAFIHVILKSGNVSCETVPLSPVEVTDRFMKALK</sequence>
<accession>D7E8W0</accession>
<evidence type="ECO:0000259" key="7">
    <source>
        <dbReference type="Pfam" id="PF02775"/>
    </source>
</evidence>
<evidence type="ECO:0000256" key="1">
    <source>
        <dbReference type="ARBA" id="ARBA00022545"/>
    </source>
</evidence>
<dbReference type="NCBIfam" id="TIGR03845">
    <property type="entry name" value="sulfopyru_alph"/>
    <property type="match status" value="1"/>
</dbReference>
<dbReference type="InterPro" id="IPR051818">
    <property type="entry name" value="TPP_dependent_decarboxylase"/>
</dbReference>
<dbReference type="CDD" id="cd07035">
    <property type="entry name" value="TPP_PYR_POX_like"/>
    <property type="match status" value="1"/>
</dbReference>